<keyword evidence="12" id="KW-0902">Two-component regulatory system</keyword>
<keyword evidence="8" id="KW-0547">Nucleotide-binding</keyword>
<keyword evidence="11 14" id="KW-1133">Transmembrane helix</keyword>
<dbReference type="SUPFAM" id="SSF103190">
    <property type="entry name" value="Sensory domain-like"/>
    <property type="match status" value="1"/>
</dbReference>
<keyword evidence="9 16" id="KW-0418">Kinase</keyword>
<dbReference type="PROSITE" id="PS50109">
    <property type="entry name" value="HIS_KIN"/>
    <property type="match status" value="1"/>
</dbReference>
<keyword evidence="17" id="KW-1185">Reference proteome</keyword>
<keyword evidence="13 14" id="KW-0472">Membrane</keyword>
<dbReference type="EMBL" id="CP041616">
    <property type="protein sequence ID" value="QDO89824.1"/>
    <property type="molecule type" value="Genomic_DNA"/>
</dbReference>
<keyword evidence="6" id="KW-0808">Transferase</keyword>
<comment type="catalytic activity">
    <reaction evidence="1">
        <text>ATP + protein L-histidine = ADP + protein N-phospho-L-histidine.</text>
        <dbReference type="EC" id="2.7.13.3"/>
    </reaction>
</comment>
<organism evidence="16 17">
    <name type="scientific">Ornithinimicrobium ciconiae</name>
    <dbReference type="NCBI Taxonomy" id="2594265"/>
    <lineage>
        <taxon>Bacteria</taxon>
        <taxon>Bacillati</taxon>
        <taxon>Actinomycetota</taxon>
        <taxon>Actinomycetes</taxon>
        <taxon>Micrococcales</taxon>
        <taxon>Ornithinimicrobiaceae</taxon>
        <taxon>Ornithinimicrobium</taxon>
    </lineage>
</organism>
<evidence type="ECO:0000313" key="16">
    <source>
        <dbReference type="EMBL" id="QDO89824.1"/>
    </source>
</evidence>
<keyword evidence="4" id="KW-1003">Cell membrane</keyword>
<dbReference type="Gene3D" id="1.10.287.130">
    <property type="match status" value="1"/>
</dbReference>
<dbReference type="InterPro" id="IPR016120">
    <property type="entry name" value="Sig_transdc_His_kin_SpoOB"/>
</dbReference>
<dbReference type="Pfam" id="PF17203">
    <property type="entry name" value="sCache_3_2"/>
    <property type="match status" value="1"/>
</dbReference>
<gene>
    <name evidence="16" type="ORF">FNH13_17020</name>
</gene>
<evidence type="ECO:0000256" key="14">
    <source>
        <dbReference type="SAM" id="Phobius"/>
    </source>
</evidence>
<evidence type="ECO:0000256" key="8">
    <source>
        <dbReference type="ARBA" id="ARBA00022741"/>
    </source>
</evidence>
<evidence type="ECO:0000256" key="5">
    <source>
        <dbReference type="ARBA" id="ARBA00022553"/>
    </source>
</evidence>
<dbReference type="AlphaFoldDB" id="A0A516GE74"/>
<dbReference type="InterPro" id="IPR004358">
    <property type="entry name" value="Sig_transdc_His_kin-like_C"/>
</dbReference>
<dbReference type="InterPro" id="IPR039506">
    <property type="entry name" value="SPOB_a"/>
</dbReference>
<evidence type="ECO:0000259" key="15">
    <source>
        <dbReference type="PROSITE" id="PS50109"/>
    </source>
</evidence>
<dbReference type="GO" id="GO:0005886">
    <property type="term" value="C:plasma membrane"/>
    <property type="evidence" value="ECO:0007669"/>
    <property type="project" value="UniProtKB-SubCell"/>
</dbReference>
<comment type="subcellular location">
    <subcellularLocation>
        <location evidence="2">Cell membrane</location>
        <topology evidence="2">Multi-pass membrane protein</topology>
    </subcellularLocation>
</comment>
<feature type="domain" description="Histidine kinase" evidence="15">
    <location>
        <begin position="333"/>
        <end position="524"/>
    </location>
</feature>
<dbReference type="Gene3D" id="3.30.565.10">
    <property type="entry name" value="Histidine kinase-like ATPase, C-terminal domain"/>
    <property type="match status" value="1"/>
</dbReference>
<dbReference type="KEGG" id="orz:FNH13_17020"/>
<dbReference type="PANTHER" id="PTHR43547">
    <property type="entry name" value="TWO-COMPONENT HISTIDINE KINASE"/>
    <property type="match status" value="1"/>
</dbReference>
<dbReference type="InterPro" id="IPR005467">
    <property type="entry name" value="His_kinase_dom"/>
</dbReference>
<evidence type="ECO:0000256" key="3">
    <source>
        <dbReference type="ARBA" id="ARBA00012438"/>
    </source>
</evidence>
<feature type="transmembrane region" description="Helical" evidence="14">
    <location>
        <begin position="12"/>
        <end position="32"/>
    </location>
</feature>
<evidence type="ECO:0000256" key="11">
    <source>
        <dbReference type="ARBA" id="ARBA00022989"/>
    </source>
</evidence>
<protein>
    <recommendedName>
        <fullName evidence="3">histidine kinase</fullName>
        <ecNumber evidence="3">2.7.13.3</ecNumber>
    </recommendedName>
</protein>
<evidence type="ECO:0000256" key="7">
    <source>
        <dbReference type="ARBA" id="ARBA00022692"/>
    </source>
</evidence>
<dbReference type="Pfam" id="PF02518">
    <property type="entry name" value="HATPase_c"/>
    <property type="match status" value="1"/>
</dbReference>
<dbReference type="OrthoDB" id="9792686at2"/>
<dbReference type="SUPFAM" id="SSF55874">
    <property type="entry name" value="ATPase domain of HSP90 chaperone/DNA topoisomerase II/histidine kinase"/>
    <property type="match status" value="1"/>
</dbReference>
<evidence type="ECO:0000256" key="9">
    <source>
        <dbReference type="ARBA" id="ARBA00022777"/>
    </source>
</evidence>
<dbReference type="InterPro" id="IPR033463">
    <property type="entry name" value="sCache_3"/>
</dbReference>
<evidence type="ECO:0000256" key="10">
    <source>
        <dbReference type="ARBA" id="ARBA00022840"/>
    </source>
</evidence>
<dbReference type="RefSeq" id="WP_143784545.1">
    <property type="nucleotide sequence ID" value="NZ_CP041616.1"/>
</dbReference>
<sequence length="528" mass="56875">MWLNRLSLTKQLLVLQVVIIVIALGAVVPVVYAQSTHDFRRSAGNRVLALAETFATDSIVRGGLRGMFPSGTIAPAATRVQSVSGADFVVVLTSDGIVTASQVPEHLDEGWDFEDSAVVEGRAWVGVQDLDGRSTVQAHVPVLDADSGRRLGYVVVGRYYPSFTSQLNANAPDLLAYLAVAIVLGVAGSTLLANRIKRQTLGLEPREIVGLVENREAFLYGIREGVVGLDLNDSVTLANDKALELLGLDGDVIGRRMDHLGLPEQVSSAFMKDRGSGEQVLNAGPRVVVTSRMPVHSRGELIGSVTTLRDRTEIVNLRHELDVTRHTSDALRAQTHEFSNRLHTISGLLKIGRPERAQQYVNDLRAAHNQLLHDVTSRIADPTVAALIVAKSSVASERGVSFRIASRTRLGVVPLDVAADLETILGNFVENALDAVAGRTGPWIEMALHEEGGFIIIEVRDSGPGIADEVLDSLFQAGVSTKAQDQSRGIGLALARHVCLKRGGEIDACNDPGAVFTARLPWPQRPQR</sequence>
<dbReference type="InterPro" id="IPR029151">
    <property type="entry name" value="Sensor-like_sf"/>
</dbReference>
<dbReference type="GO" id="GO:0005524">
    <property type="term" value="F:ATP binding"/>
    <property type="evidence" value="ECO:0007669"/>
    <property type="project" value="UniProtKB-KW"/>
</dbReference>
<name>A0A516GE74_9MICO</name>
<dbReference type="SUPFAM" id="SSF55890">
    <property type="entry name" value="Sporulation response regulatory protein Spo0B"/>
    <property type="match status" value="1"/>
</dbReference>
<proteinExistence type="predicted"/>
<reference evidence="16 17" key="1">
    <citation type="submission" date="2019-07" db="EMBL/GenBank/DDBJ databases">
        <title>complete genome sequencing of Ornithinimicrobium sp. H23M54.</title>
        <authorList>
            <person name="Bae J.-W."/>
            <person name="Lee S.-Y."/>
        </authorList>
    </citation>
    <scope>NUCLEOTIDE SEQUENCE [LARGE SCALE GENOMIC DNA]</scope>
    <source>
        <strain evidence="16 17">H23M54</strain>
    </source>
</reference>
<keyword evidence="10" id="KW-0067">ATP-binding</keyword>
<evidence type="ECO:0000256" key="2">
    <source>
        <dbReference type="ARBA" id="ARBA00004651"/>
    </source>
</evidence>
<dbReference type="InterPro" id="IPR036890">
    <property type="entry name" value="HATPase_C_sf"/>
</dbReference>
<evidence type="ECO:0000256" key="6">
    <source>
        <dbReference type="ARBA" id="ARBA00022679"/>
    </source>
</evidence>
<evidence type="ECO:0000256" key="4">
    <source>
        <dbReference type="ARBA" id="ARBA00022475"/>
    </source>
</evidence>
<dbReference type="Proteomes" id="UP000315395">
    <property type="component" value="Chromosome"/>
</dbReference>
<evidence type="ECO:0000256" key="12">
    <source>
        <dbReference type="ARBA" id="ARBA00023012"/>
    </source>
</evidence>
<dbReference type="Gene3D" id="3.30.450.20">
    <property type="entry name" value="PAS domain"/>
    <property type="match status" value="2"/>
</dbReference>
<dbReference type="SMART" id="SM00387">
    <property type="entry name" value="HATPase_c"/>
    <property type="match status" value="1"/>
</dbReference>
<evidence type="ECO:0000256" key="1">
    <source>
        <dbReference type="ARBA" id="ARBA00000085"/>
    </source>
</evidence>
<dbReference type="Pfam" id="PF14689">
    <property type="entry name" value="SPOB_a"/>
    <property type="match status" value="1"/>
</dbReference>
<dbReference type="InterPro" id="IPR003594">
    <property type="entry name" value="HATPase_dom"/>
</dbReference>
<dbReference type="PRINTS" id="PR00344">
    <property type="entry name" value="BCTRLSENSOR"/>
</dbReference>
<dbReference type="GO" id="GO:0000155">
    <property type="term" value="F:phosphorelay sensor kinase activity"/>
    <property type="evidence" value="ECO:0007669"/>
    <property type="project" value="InterPro"/>
</dbReference>
<evidence type="ECO:0000256" key="13">
    <source>
        <dbReference type="ARBA" id="ARBA00023136"/>
    </source>
</evidence>
<dbReference type="PANTHER" id="PTHR43547:SF10">
    <property type="entry name" value="SENSOR HISTIDINE KINASE DCUS"/>
    <property type="match status" value="1"/>
</dbReference>
<keyword evidence="7 14" id="KW-0812">Transmembrane</keyword>
<keyword evidence="5" id="KW-0597">Phosphoprotein</keyword>
<accession>A0A516GE74</accession>
<evidence type="ECO:0000313" key="17">
    <source>
        <dbReference type="Proteomes" id="UP000315395"/>
    </source>
</evidence>
<dbReference type="EC" id="2.7.13.3" evidence="3"/>